<proteinExistence type="predicted"/>
<keyword evidence="1" id="KW-1133">Transmembrane helix</keyword>
<gene>
    <name evidence="2" type="primary">ORF3601</name>
</gene>
<dbReference type="AlphaFoldDB" id="A0A0B6XW67"/>
<feature type="transmembrane region" description="Helical" evidence="1">
    <location>
        <begin position="37"/>
        <end position="60"/>
    </location>
</feature>
<keyword evidence="1" id="KW-0472">Membrane</keyword>
<protein>
    <submittedName>
        <fullName evidence="2">Uncharacterized protein</fullName>
    </submittedName>
</protein>
<evidence type="ECO:0000256" key="1">
    <source>
        <dbReference type="SAM" id="Phobius"/>
    </source>
</evidence>
<keyword evidence="1" id="KW-0812">Transmembrane</keyword>
<reference evidence="2" key="1">
    <citation type="submission" date="2014-12" db="EMBL/GenBank/DDBJ databases">
        <title>Insight into the proteome of Arion vulgaris.</title>
        <authorList>
            <person name="Aradska J."/>
            <person name="Bulat T."/>
            <person name="Smidak R."/>
            <person name="Sarate P."/>
            <person name="Gangsoo J."/>
            <person name="Sialana F."/>
            <person name="Bilban M."/>
            <person name="Lubec G."/>
        </authorList>
    </citation>
    <scope>NUCLEOTIDE SEQUENCE</scope>
    <source>
        <tissue evidence="2">Skin</tissue>
    </source>
</reference>
<evidence type="ECO:0000313" key="2">
    <source>
        <dbReference type="EMBL" id="CEK48307.1"/>
    </source>
</evidence>
<dbReference type="EMBL" id="HACG01001442">
    <property type="protein sequence ID" value="CEK48307.1"/>
    <property type="molecule type" value="Transcribed_RNA"/>
</dbReference>
<sequence>MYGRGLYYETRSRDHASTCINEQLCYGSERGTHKQNLLFEMGGYFPVMLFFFRLMVIAYGRHPCLCQQLNCYRITRRMVATQH</sequence>
<accession>A0A0B6XW67</accession>
<name>A0A0B6XW67_9EUPU</name>
<organism evidence="2">
    <name type="scientific">Arion vulgaris</name>
    <dbReference type="NCBI Taxonomy" id="1028688"/>
    <lineage>
        <taxon>Eukaryota</taxon>
        <taxon>Metazoa</taxon>
        <taxon>Spiralia</taxon>
        <taxon>Lophotrochozoa</taxon>
        <taxon>Mollusca</taxon>
        <taxon>Gastropoda</taxon>
        <taxon>Heterobranchia</taxon>
        <taxon>Euthyneura</taxon>
        <taxon>Panpulmonata</taxon>
        <taxon>Eupulmonata</taxon>
        <taxon>Stylommatophora</taxon>
        <taxon>Helicina</taxon>
        <taxon>Arionoidea</taxon>
        <taxon>Arionidae</taxon>
        <taxon>Arion</taxon>
    </lineage>
</organism>